<dbReference type="Pfam" id="PF00092">
    <property type="entry name" value="VWA"/>
    <property type="match status" value="1"/>
</dbReference>
<dbReference type="OrthoDB" id="10054666at2759"/>
<evidence type="ECO:0000313" key="2">
    <source>
        <dbReference type="EMBL" id="MBW12957.1"/>
    </source>
</evidence>
<dbReference type="InterPro" id="IPR002035">
    <property type="entry name" value="VWF_A"/>
</dbReference>
<dbReference type="Gene3D" id="3.30.450.20">
    <property type="entry name" value="PAS domain"/>
    <property type="match status" value="1"/>
</dbReference>
<feature type="domain" description="VWFA" evidence="1">
    <location>
        <begin position="33"/>
        <end position="224"/>
    </location>
</feature>
<dbReference type="SMART" id="SM00327">
    <property type="entry name" value="VWA"/>
    <property type="match status" value="1"/>
</dbReference>
<sequence>MRHYPAIRWSAKPSVFDTRLRPWYIQAATCSKDVVILLDISGSMNGMHQSISQLVIKSLLKTFNNDDSINIIFFNTVFTYLVTCFKEILVQATPENLYTFHKAIIEDPRLLPSSTANYSKAFIEAFQLLSNNKKSYRCSEETCNQMIMLITDDDPNEELFNVIQKENRIKNNTFTNIPVRIFTYMIGRDITNTPELERLACENRGSFAHVHSKDEVLESVLKYIAVLARPLVLQAEKHPVTWSHTFMDISSLNEDGVYQEYRPMTAISIPIFNKKRDENNKTRVKGDLLGVAGTDVPIAEFEKLTLPYKIGVNGYAFVVTNNGYVLFHPKLRPVEDGILKDNHNSIDLTELEMLDDNNEEPRQPHQAMVQLREAIVNHKRGSMENLSIKFHYDNMRRVGSEVRNYHYTALDPKIEGPFTLGLVLPASYGNNWIKAGDEINKSIEKDEQFDKYFQDKWKIHPNWVYCDYFHSSERKFENPEDKLLHFMEKIFSPDWEWKEQYPDSNFENISMDDFDRRECDRKPIDIDEFYCDKELMQLLFFDAKITHALYNSTWNPTSEFEKRYVNQYNVSVRFLATQGGLSRWQHILDLAEGELQFGDVHNRSVEEVWYKRPVLYRNLNPQAFVFSVPFNSGDNDKLKITASHAIFVEDENNEAPGSVVGYEMSHKKFYDRFMEITQTNENCPSCLPCTSDHLDCYIIDENGYVVLSEIPADTGRFFAQTELKSTGVIMETMISKKIFRRIPMFDYQALCMERIPAPSASSYLLTPFYIVFTSLKMFLMNLVWLLIEGNFIHVWSINEGYVDEAGLNKNTEKYKIINKPCDKKADLFMLQHEHLSAEGFDAPAPAGSTIRPFFVKRIAHSNLLLVVVKNAESSQSHLSVNPVKVEYKNTSGIISDHSCNKLNLNFFYRRKLGGCYNSHPEEPNTKVCSKCNIIKPTIMFVIVMSNLCLHI</sequence>
<accession>A0A2H8TFR4</accession>
<organism evidence="2">
    <name type="scientific">Melanaphis sacchari</name>
    <dbReference type="NCBI Taxonomy" id="742174"/>
    <lineage>
        <taxon>Eukaryota</taxon>
        <taxon>Metazoa</taxon>
        <taxon>Ecdysozoa</taxon>
        <taxon>Arthropoda</taxon>
        <taxon>Hexapoda</taxon>
        <taxon>Insecta</taxon>
        <taxon>Pterygota</taxon>
        <taxon>Neoptera</taxon>
        <taxon>Paraneoptera</taxon>
        <taxon>Hemiptera</taxon>
        <taxon>Sternorrhyncha</taxon>
        <taxon>Aphidomorpha</taxon>
        <taxon>Aphidoidea</taxon>
        <taxon>Aphididae</taxon>
        <taxon>Aphidini</taxon>
        <taxon>Melanaphis</taxon>
    </lineage>
</organism>
<dbReference type="GO" id="GO:0005245">
    <property type="term" value="F:voltage-gated calcium channel activity"/>
    <property type="evidence" value="ECO:0007669"/>
    <property type="project" value="TreeGrafter"/>
</dbReference>
<evidence type="ECO:0000259" key="1">
    <source>
        <dbReference type="PROSITE" id="PS50234"/>
    </source>
</evidence>
<protein>
    <submittedName>
        <fullName evidence="2">Voltage-dependent calcium channel subunit alpha-2/delta-3</fullName>
    </submittedName>
</protein>
<dbReference type="InterPro" id="IPR013680">
    <property type="entry name" value="VDCC_a2/dsu"/>
</dbReference>
<gene>
    <name evidence="2" type="primary">Cacna2d3_6</name>
</gene>
<dbReference type="Gene3D" id="3.40.50.410">
    <property type="entry name" value="von Willebrand factor, type A domain"/>
    <property type="match status" value="1"/>
</dbReference>
<dbReference type="AlphaFoldDB" id="A0A2H8TFR4"/>
<dbReference type="InterPro" id="IPR036465">
    <property type="entry name" value="vWFA_dom_sf"/>
</dbReference>
<dbReference type="PROSITE" id="PS50234">
    <property type="entry name" value="VWFA"/>
    <property type="match status" value="1"/>
</dbReference>
<dbReference type="GO" id="GO:0005891">
    <property type="term" value="C:voltage-gated calcium channel complex"/>
    <property type="evidence" value="ECO:0007669"/>
    <property type="project" value="TreeGrafter"/>
</dbReference>
<name>A0A2H8TFR4_9HEMI</name>
<reference evidence="2" key="1">
    <citation type="submission" date="2017-10" db="EMBL/GenBank/DDBJ databases">
        <title>Transcriptome Assembly of Sugarcane Aphid Adults.</title>
        <authorList>
            <person name="Scully E.D."/>
            <person name="Palmer N.A."/>
            <person name="Geib S.M."/>
            <person name="Sarath G."/>
            <person name="Sattler S.E."/>
        </authorList>
    </citation>
    <scope>NUCLEOTIDE SEQUENCE</scope>
    <source>
        <tissue evidence="2">Whole body</tissue>
    </source>
</reference>
<dbReference type="EMBL" id="GFXV01001152">
    <property type="protein sequence ID" value="MBW12957.1"/>
    <property type="molecule type" value="Transcribed_RNA"/>
</dbReference>
<dbReference type="SUPFAM" id="SSF53300">
    <property type="entry name" value="vWA-like"/>
    <property type="match status" value="1"/>
</dbReference>
<proteinExistence type="predicted"/>
<dbReference type="PANTHER" id="PTHR10166:SF31">
    <property type="entry name" value="CA[2+] CHANNEL MUSCLE-SPECIFIC ALPHA2_DELTA SUBUNIT, ISOFORM A"/>
    <property type="match status" value="1"/>
</dbReference>
<dbReference type="PANTHER" id="PTHR10166">
    <property type="entry name" value="VOLTAGE-DEPENDENT CALCIUM CHANNEL SUBUNIT ALPHA-2/DELTA-RELATED"/>
    <property type="match status" value="1"/>
</dbReference>
<dbReference type="Pfam" id="PF08473">
    <property type="entry name" value="VGCC_alpha2"/>
    <property type="match status" value="1"/>
</dbReference>
<dbReference type="InterPro" id="IPR051173">
    <property type="entry name" value="Ca_channel_alpha-2/delta"/>
</dbReference>